<organism evidence="2 3">
    <name type="scientific">Eragrostis curvula</name>
    <name type="common">weeping love grass</name>
    <dbReference type="NCBI Taxonomy" id="38414"/>
    <lineage>
        <taxon>Eukaryota</taxon>
        <taxon>Viridiplantae</taxon>
        <taxon>Streptophyta</taxon>
        <taxon>Embryophyta</taxon>
        <taxon>Tracheophyta</taxon>
        <taxon>Spermatophyta</taxon>
        <taxon>Magnoliopsida</taxon>
        <taxon>Liliopsida</taxon>
        <taxon>Poales</taxon>
        <taxon>Poaceae</taxon>
        <taxon>PACMAD clade</taxon>
        <taxon>Chloridoideae</taxon>
        <taxon>Eragrostideae</taxon>
        <taxon>Eragrostidinae</taxon>
        <taxon>Eragrostis</taxon>
    </lineage>
</organism>
<sequence length="298" mass="31181">MVNHRKSFAKVVTSCGKCLPRAGTKALGKKSLPSAAVFAERGASLLPSLSLIRFFHLSRPAAPPPHRLPRPPPRRRLPRPPRAAASRALPRAAASRSPAPPPPAPFAHAGLPFAHAAASPTTVPAPASPTTAPGPPSPAPPPPAPFPDHRRLPRAAASPTRPARLRPRRPRAAAPLPRPLPPLPRPPTCCPDAPRTPTPLPGPPTPAPPTPSTASFPAAPARRAAFLLLPPKQQGLWPDVLPPCSLLHSSRDSCLTCCPLPRLDVRAAGTAPCSSSSRRGEAFPPSFTRHFAGQQGNV</sequence>
<reference evidence="2 3" key="1">
    <citation type="journal article" date="2019" name="Sci. Rep.">
        <title>A high-quality genome of Eragrostis curvula grass provides insights into Poaceae evolution and supports new strategies to enhance forage quality.</title>
        <authorList>
            <person name="Carballo J."/>
            <person name="Santos B.A.C.M."/>
            <person name="Zappacosta D."/>
            <person name="Garbus I."/>
            <person name="Selva J.P."/>
            <person name="Gallo C.A."/>
            <person name="Diaz A."/>
            <person name="Albertini E."/>
            <person name="Caccamo M."/>
            <person name="Echenique V."/>
        </authorList>
    </citation>
    <scope>NUCLEOTIDE SEQUENCE [LARGE SCALE GENOMIC DNA]</scope>
    <source>
        <strain evidence="3">cv. Victoria</strain>
        <tissue evidence="2">Leaf</tissue>
    </source>
</reference>
<dbReference type="Proteomes" id="UP000324897">
    <property type="component" value="Chromosome 3"/>
</dbReference>
<evidence type="ECO:0000313" key="3">
    <source>
        <dbReference type="Proteomes" id="UP000324897"/>
    </source>
</evidence>
<protein>
    <submittedName>
        <fullName evidence="2">Uncharacterized protein</fullName>
    </submittedName>
</protein>
<feature type="compositionally biased region" description="Basic residues" evidence="1">
    <location>
        <begin position="67"/>
        <end position="79"/>
    </location>
</feature>
<feature type="compositionally biased region" description="Pro residues" evidence="1">
    <location>
        <begin position="176"/>
        <end position="211"/>
    </location>
</feature>
<feature type="region of interest" description="Disordered" evidence="1">
    <location>
        <begin position="59"/>
        <end position="218"/>
    </location>
</feature>
<dbReference type="Gramene" id="TVU10324">
    <property type="protein sequence ID" value="TVU10324"/>
    <property type="gene ID" value="EJB05_43847"/>
</dbReference>
<gene>
    <name evidence="2" type="ORF">EJB05_43847</name>
</gene>
<evidence type="ECO:0000313" key="2">
    <source>
        <dbReference type="EMBL" id="TVU10324.1"/>
    </source>
</evidence>
<feature type="compositionally biased region" description="Pro residues" evidence="1">
    <location>
        <begin position="132"/>
        <end position="146"/>
    </location>
</feature>
<feature type="compositionally biased region" description="Low complexity" evidence="1">
    <location>
        <begin position="106"/>
        <end position="131"/>
    </location>
</feature>
<comment type="caution">
    <text evidence="2">The sequence shown here is derived from an EMBL/GenBank/DDBJ whole genome shotgun (WGS) entry which is preliminary data.</text>
</comment>
<evidence type="ECO:0000256" key="1">
    <source>
        <dbReference type="SAM" id="MobiDB-lite"/>
    </source>
</evidence>
<keyword evidence="3" id="KW-1185">Reference proteome</keyword>
<accession>A0A5J9TGE3</accession>
<dbReference type="EMBL" id="RWGY01000039">
    <property type="protein sequence ID" value="TVU10324.1"/>
    <property type="molecule type" value="Genomic_DNA"/>
</dbReference>
<dbReference type="PRINTS" id="PR01217">
    <property type="entry name" value="PRICHEXTENSN"/>
</dbReference>
<name>A0A5J9TGE3_9POAL</name>
<feature type="compositionally biased region" description="Low complexity" evidence="1">
    <location>
        <begin position="82"/>
        <end position="97"/>
    </location>
</feature>
<feature type="non-terminal residue" evidence="2">
    <location>
        <position position="1"/>
    </location>
</feature>
<proteinExistence type="predicted"/>
<dbReference type="AlphaFoldDB" id="A0A5J9TGE3"/>